<organism evidence="1">
    <name type="scientific">Anguilla anguilla</name>
    <name type="common">European freshwater eel</name>
    <name type="synonym">Muraena anguilla</name>
    <dbReference type="NCBI Taxonomy" id="7936"/>
    <lineage>
        <taxon>Eukaryota</taxon>
        <taxon>Metazoa</taxon>
        <taxon>Chordata</taxon>
        <taxon>Craniata</taxon>
        <taxon>Vertebrata</taxon>
        <taxon>Euteleostomi</taxon>
        <taxon>Actinopterygii</taxon>
        <taxon>Neopterygii</taxon>
        <taxon>Teleostei</taxon>
        <taxon>Anguilliformes</taxon>
        <taxon>Anguillidae</taxon>
        <taxon>Anguilla</taxon>
    </lineage>
</organism>
<evidence type="ECO:0000313" key="1">
    <source>
        <dbReference type="EMBL" id="JAH77647.1"/>
    </source>
</evidence>
<accession>A0A0E9VHU1</accession>
<reference evidence="1" key="1">
    <citation type="submission" date="2014-11" db="EMBL/GenBank/DDBJ databases">
        <authorList>
            <person name="Amaro Gonzalez C."/>
        </authorList>
    </citation>
    <scope>NUCLEOTIDE SEQUENCE</scope>
</reference>
<reference evidence="1" key="2">
    <citation type="journal article" date="2015" name="Fish Shellfish Immunol.">
        <title>Early steps in the European eel (Anguilla anguilla)-Vibrio vulnificus interaction in the gills: Role of the RtxA13 toxin.</title>
        <authorList>
            <person name="Callol A."/>
            <person name="Pajuelo D."/>
            <person name="Ebbesson L."/>
            <person name="Teles M."/>
            <person name="MacKenzie S."/>
            <person name="Amaro C."/>
        </authorList>
    </citation>
    <scope>NUCLEOTIDE SEQUENCE</scope>
</reference>
<protein>
    <submittedName>
        <fullName evidence="1">Uncharacterized protein</fullName>
    </submittedName>
</protein>
<name>A0A0E9VHU1_ANGAN</name>
<dbReference type="EMBL" id="GBXM01030930">
    <property type="protein sequence ID" value="JAH77647.1"/>
    <property type="molecule type" value="Transcribed_RNA"/>
</dbReference>
<dbReference type="AlphaFoldDB" id="A0A0E9VHU1"/>
<sequence>MCLTSSYLTLINAYHVSRTAGLAPPVLGLPSVIAGKKNLIKMLSLSKVRTAPSLACIWKGY</sequence>
<proteinExistence type="predicted"/>